<reference evidence="2" key="1">
    <citation type="submission" date="2018-01" db="EMBL/GenBank/DDBJ databases">
        <title>An insight into the sialome of Amazonian anophelines.</title>
        <authorList>
            <person name="Ribeiro J.M."/>
            <person name="Scarpassa V."/>
            <person name="Calvo E."/>
        </authorList>
    </citation>
    <scope>NUCLEOTIDE SEQUENCE</scope>
    <source>
        <tissue evidence="2">Salivary glands</tissue>
    </source>
</reference>
<evidence type="ECO:0000256" key="1">
    <source>
        <dbReference type="SAM" id="SignalP"/>
    </source>
</evidence>
<keyword evidence="1" id="KW-0732">Signal</keyword>
<dbReference type="EMBL" id="GGFF01000277">
    <property type="protein sequence ID" value="MBW20744.1"/>
    <property type="molecule type" value="Transcribed_RNA"/>
</dbReference>
<dbReference type="AlphaFoldDB" id="A0A2M3YWV4"/>
<feature type="signal peptide" evidence="1">
    <location>
        <begin position="1"/>
        <end position="35"/>
    </location>
</feature>
<organism evidence="2">
    <name type="scientific">Anopheles nuneztovari</name>
    <dbReference type="NCBI Taxonomy" id="30067"/>
    <lineage>
        <taxon>Eukaryota</taxon>
        <taxon>Metazoa</taxon>
        <taxon>Ecdysozoa</taxon>
        <taxon>Arthropoda</taxon>
        <taxon>Hexapoda</taxon>
        <taxon>Insecta</taxon>
        <taxon>Pterygota</taxon>
        <taxon>Neoptera</taxon>
        <taxon>Endopterygota</taxon>
        <taxon>Diptera</taxon>
        <taxon>Nematocera</taxon>
        <taxon>Culicoidea</taxon>
        <taxon>Culicidae</taxon>
        <taxon>Anophelinae</taxon>
        <taxon>Anopheles</taxon>
    </lineage>
</organism>
<protein>
    <submittedName>
        <fullName evidence="2">Putative secreted protein</fullName>
    </submittedName>
</protein>
<name>A0A2M3YWV4_9DIPT</name>
<accession>A0A2M3YWV4</accession>
<feature type="chain" id="PRO_5014766285" evidence="1">
    <location>
        <begin position="36"/>
        <end position="142"/>
    </location>
</feature>
<evidence type="ECO:0000313" key="2">
    <source>
        <dbReference type="EMBL" id="MBW20744.1"/>
    </source>
</evidence>
<proteinExistence type="predicted"/>
<sequence>METTNVVRCNRLTIVVQKLLLMLLLLPLIARSCLSMRSCTTTGNSSAVSSVLLLSATAAAATTTTTGTTSTTTSATSTVSSGPTRRIRCGELRRYAVRRQKGTHVEVATLRRWPRLHVPGVHWLLLEWKHKRTVIARHRTLR</sequence>